<protein>
    <recommendedName>
        <fullName evidence="5">CW-type domain-containing protein</fullName>
    </recommendedName>
</protein>
<name>A0A3M6VSK4_9STRA</name>
<dbReference type="Proteomes" id="UP000282087">
    <property type="component" value="Unassembled WGS sequence"/>
</dbReference>
<comment type="caution">
    <text evidence="6">The sequence shown here is derived from an EMBL/GenBank/DDBJ whole genome shotgun (WGS) entry which is preliminary data.</text>
</comment>
<feature type="region of interest" description="Disordered" evidence="4">
    <location>
        <begin position="379"/>
        <end position="409"/>
    </location>
</feature>
<evidence type="ECO:0000256" key="1">
    <source>
        <dbReference type="ARBA" id="ARBA00022723"/>
    </source>
</evidence>
<keyword evidence="1" id="KW-0479">Metal-binding</keyword>
<dbReference type="GO" id="GO:0008270">
    <property type="term" value="F:zinc ion binding"/>
    <property type="evidence" value="ECO:0007669"/>
    <property type="project" value="UniProtKB-KW"/>
</dbReference>
<reference evidence="6 7" key="1">
    <citation type="submission" date="2018-06" db="EMBL/GenBank/DDBJ databases">
        <title>Comparative genomics of downy mildews reveals potential adaptations to biotrophy.</title>
        <authorList>
            <person name="Fletcher K."/>
            <person name="Klosterman S.J."/>
            <person name="Derevnina L."/>
            <person name="Martin F."/>
            <person name="Koike S."/>
            <person name="Reyes Chin-Wo S."/>
            <person name="Mou B."/>
            <person name="Michelmore R."/>
        </authorList>
    </citation>
    <scope>NUCLEOTIDE SEQUENCE [LARGE SCALE GENOMIC DNA]</scope>
    <source>
        <strain evidence="6 7">R14</strain>
    </source>
</reference>
<keyword evidence="3" id="KW-0862">Zinc</keyword>
<feature type="compositionally biased region" description="Low complexity" evidence="4">
    <location>
        <begin position="153"/>
        <end position="165"/>
    </location>
</feature>
<feature type="compositionally biased region" description="Basic residues" evidence="4">
    <location>
        <begin position="118"/>
        <end position="128"/>
    </location>
</feature>
<accession>A0A3M6VSK4</accession>
<feature type="domain" description="CW-type" evidence="5">
    <location>
        <begin position="500"/>
        <end position="545"/>
    </location>
</feature>
<gene>
    <name evidence="6" type="ORF">DD238_000606</name>
</gene>
<feature type="compositionally biased region" description="Acidic residues" evidence="4">
    <location>
        <begin position="167"/>
        <end position="177"/>
    </location>
</feature>
<evidence type="ECO:0000256" key="3">
    <source>
        <dbReference type="ARBA" id="ARBA00022833"/>
    </source>
</evidence>
<dbReference type="InterPro" id="IPR011124">
    <property type="entry name" value="Znf_CW"/>
</dbReference>
<dbReference type="EMBL" id="QLLG01000012">
    <property type="protein sequence ID" value="RMX69825.1"/>
    <property type="molecule type" value="Genomic_DNA"/>
</dbReference>
<dbReference type="Pfam" id="PF07496">
    <property type="entry name" value="zf-CW"/>
    <property type="match status" value="1"/>
</dbReference>
<sequence>MTLWNMRLRGPRGKQIVLKLDPEINYKTFSELAAKELGLKAKDRLICTHMSLWCFIAMRAFNLSGFPPRAVEVEASTLVKNVFEANDTVVVDMSSGTTASVPATAIAAKTKRADVKKTTAKVPRHGVHKLNSLTSSSKKALPKRKIIGSGHQLGSSLDNSSDLSGAVEDEDAGDNEDEPQRKYRRSRAVHLTSKEGVEISLVNAVSGQSNDRATKFFRAATKNAVEHQYELTLATSRLNAALSRNFEIEELSNSRRADGSAAKLRVRFKETSRKWKEETVDLLKTNELQAILKYVLLSGGEAGREMLKPFNMAQVSTRVFWSIAHMYDGDVAIGLADLVPDEDWSFLDTRTRVMSEKAIEAKTNEEQYVLWKQSHTRRGGLSSLKPEMRQDTSKVSAAKEKKSEMSQVNSDARQELKQEAAVSKCAQTSALLAEEATSSTLSGAVAQAAHARFDRNLQASVVISELFQEKKLATQFTKKQTAPSDNEKMESEDDVEEAITVYCDSCKKARILSPEEAANSKLDKDPWTCASLVKTGRGGGCEDIDDELAQITGVSIAEWLQKAAITTRRELADATVISTMHALVNPSDPAAQVLREKFEKLIDEARLDEVNDWMLELVGEADMVQRLEVQKLGTPADLIVTPSDLILEAVGNTCSTTNVSIDEVSSWQTRAQRLVDKHPWLADWRTL</sequence>
<organism evidence="6 7">
    <name type="scientific">Peronospora effusa</name>
    <dbReference type="NCBI Taxonomy" id="542832"/>
    <lineage>
        <taxon>Eukaryota</taxon>
        <taxon>Sar</taxon>
        <taxon>Stramenopiles</taxon>
        <taxon>Oomycota</taxon>
        <taxon>Peronosporomycetes</taxon>
        <taxon>Peronosporales</taxon>
        <taxon>Peronosporaceae</taxon>
        <taxon>Peronospora</taxon>
    </lineage>
</organism>
<feature type="compositionally biased region" description="Basic and acidic residues" evidence="4">
    <location>
        <begin position="386"/>
        <end position="404"/>
    </location>
</feature>
<keyword evidence="7" id="KW-1185">Reference proteome</keyword>
<proteinExistence type="predicted"/>
<keyword evidence="2" id="KW-0863">Zinc-finger</keyword>
<evidence type="ECO:0000313" key="6">
    <source>
        <dbReference type="EMBL" id="RMX69825.1"/>
    </source>
</evidence>
<evidence type="ECO:0000256" key="2">
    <source>
        <dbReference type="ARBA" id="ARBA00022771"/>
    </source>
</evidence>
<evidence type="ECO:0000313" key="7">
    <source>
        <dbReference type="Proteomes" id="UP000282087"/>
    </source>
</evidence>
<dbReference type="AlphaFoldDB" id="A0A3M6VSK4"/>
<evidence type="ECO:0000256" key="4">
    <source>
        <dbReference type="SAM" id="MobiDB-lite"/>
    </source>
</evidence>
<evidence type="ECO:0000259" key="5">
    <source>
        <dbReference type="Pfam" id="PF07496"/>
    </source>
</evidence>
<feature type="region of interest" description="Disordered" evidence="4">
    <location>
        <begin position="116"/>
        <end position="189"/>
    </location>
</feature>
<dbReference type="VEuPathDB" id="FungiDB:DD237_000033"/>